<evidence type="ECO:0000259" key="3">
    <source>
        <dbReference type="PROSITE" id="PS50977"/>
    </source>
</evidence>
<evidence type="ECO:0000313" key="4">
    <source>
        <dbReference type="EMBL" id="MCP3732740.1"/>
    </source>
</evidence>
<dbReference type="PRINTS" id="PR00455">
    <property type="entry name" value="HTHTETR"/>
</dbReference>
<protein>
    <submittedName>
        <fullName evidence="4">TetR/AcrR family transcriptional regulator</fullName>
    </submittedName>
</protein>
<keyword evidence="1 2" id="KW-0238">DNA-binding</keyword>
<dbReference type="GO" id="GO:0003700">
    <property type="term" value="F:DNA-binding transcription factor activity"/>
    <property type="evidence" value="ECO:0007669"/>
    <property type="project" value="TreeGrafter"/>
</dbReference>
<dbReference type="SUPFAM" id="SSF46689">
    <property type="entry name" value="Homeodomain-like"/>
    <property type="match status" value="1"/>
</dbReference>
<feature type="domain" description="HTH tetR-type" evidence="3">
    <location>
        <begin position="22"/>
        <end position="82"/>
    </location>
</feature>
<dbReference type="PROSITE" id="PS50977">
    <property type="entry name" value="HTH_TETR_2"/>
    <property type="match status" value="1"/>
</dbReference>
<organism evidence="4 5">
    <name type="scientific">Sphingomonas tagetis</name>
    <dbReference type="NCBI Taxonomy" id="2949092"/>
    <lineage>
        <taxon>Bacteria</taxon>
        <taxon>Pseudomonadati</taxon>
        <taxon>Pseudomonadota</taxon>
        <taxon>Alphaproteobacteria</taxon>
        <taxon>Sphingomonadales</taxon>
        <taxon>Sphingomonadaceae</taxon>
        <taxon>Sphingomonas</taxon>
    </lineage>
</organism>
<dbReference type="Proteomes" id="UP001139451">
    <property type="component" value="Unassembled WGS sequence"/>
</dbReference>
<evidence type="ECO:0000313" key="5">
    <source>
        <dbReference type="Proteomes" id="UP001139451"/>
    </source>
</evidence>
<comment type="caution">
    <text evidence="4">The sequence shown here is derived from an EMBL/GenBank/DDBJ whole genome shotgun (WGS) entry which is preliminary data.</text>
</comment>
<dbReference type="RefSeq" id="WP_254296402.1">
    <property type="nucleotide sequence ID" value="NZ_JAMLDX010000022.1"/>
</dbReference>
<name>A0A9X2HUA0_9SPHN</name>
<dbReference type="PANTHER" id="PTHR30055">
    <property type="entry name" value="HTH-TYPE TRANSCRIPTIONAL REGULATOR RUTR"/>
    <property type="match status" value="1"/>
</dbReference>
<evidence type="ECO:0000256" key="2">
    <source>
        <dbReference type="PROSITE-ProRule" id="PRU00335"/>
    </source>
</evidence>
<dbReference type="PANTHER" id="PTHR30055:SF239">
    <property type="entry name" value="TRANSCRIPTIONAL REGULATORY PROTEIN"/>
    <property type="match status" value="1"/>
</dbReference>
<reference evidence="4" key="1">
    <citation type="submission" date="2022-05" db="EMBL/GenBank/DDBJ databases">
        <title>Sphingomonas sp. strain MG17 Genome sequencing and assembly.</title>
        <authorList>
            <person name="Kim I."/>
        </authorList>
    </citation>
    <scope>NUCLEOTIDE SEQUENCE</scope>
    <source>
        <strain evidence="4">MG17</strain>
    </source>
</reference>
<dbReference type="GO" id="GO:0000976">
    <property type="term" value="F:transcription cis-regulatory region binding"/>
    <property type="evidence" value="ECO:0007669"/>
    <property type="project" value="TreeGrafter"/>
</dbReference>
<dbReference type="AlphaFoldDB" id="A0A9X2HUA0"/>
<dbReference type="Pfam" id="PF00440">
    <property type="entry name" value="TetR_N"/>
    <property type="match status" value="1"/>
</dbReference>
<feature type="DNA-binding region" description="H-T-H motif" evidence="2">
    <location>
        <begin position="45"/>
        <end position="64"/>
    </location>
</feature>
<dbReference type="InterPro" id="IPR009057">
    <property type="entry name" value="Homeodomain-like_sf"/>
</dbReference>
<gene>
    <name evidence="4" type="ORF">M9978_20180</name>
</gene>
<dbReference type="Gene3D" id="1.10.357.10">
    <property type="entry name" value="Tetracycline Repressor, domain 2"/>
    <property type="match status" value="1"/>
</dbReference>
<dbReference type="EMBL" id="JAMLDX010000022">
    <property type="protein sequence ID" value="MCP3732740.1"/>
    <property type="molecule type" value="Genomic_DNA"/>
</dbReference>
<evidence type="ECO:0000256" key="1">
    <source>
        <dbReference type="ARBA" id="ARBA00023125"/>
    </source>
</evidence>
<proteinExistence type="predicted"/>
<dbReference type="InterPro" id="IPR050109">
    <property type="entry name" value="HTH-type_TetR-like_transc_reg"/>
</dbReference>
<keyword evidence="5" id="KW-1185">Reference proteome</keyword>
<dbReference type="InterPro" id="IPR001647">
    <property type="entry name" value="HTH_TetR"/>
</dbReference>
<accession>A0A9X2HUA0</accession>
<sequence>MPNAAERVDSGSDMLAERDAETLSTRDWINAAKALLIREGIDAVKVDRIARMCGVTRGGFYWRFRNRAELLDELLNEWVQTNTTPLLDALNSTGTPAERFERVASLWLEETQFDPRFDTAVRGWAVHDARAADVVRRIDQQRVDAFVALFLDAGYDPTIALVRARTTYFLQVGYYALALDETREARRKLRRAYSYVLTGFAEFADPEGD</sequence>